<dbReference type="GO" id="GO:0102965">
    <property type="term" value="F:alcohol-forming long-chain fatty acyl-CoA reductase activity"/>
    <property type="evidence" value="ECO:0007669"/>
    <property type="project" value="UniProtKB-EC"/>
</dbReference>
<dbReference type="InterPro" id="IPR013120">
    <property type="entry name" value="FAR_NAD-bd"/>
</dbReference>
<dbReference type="AlphaFoldDB" id="L1J0N7"/>
<reference evidence="7 9" key="1">
    <citation type="journal article" date="2012" name="Nature">
        <title>Algal genomes reveal evolutionary mosaicism and the fate of nucleomorphs.</title>
        <authorList>
            <consortium name="DOE Joint Genome Institute"/>
            <person name="Curtis B.A."/>
            <person name="Tanifuji G."/>
            <person name="Burki F."/>
            <person name="Gruber A."/>
            <person name="Irimia M."/>
            <person name="Maruyama S."/>
            <person name="Arias M.C."/>
            <person name="Ball S.G."/>
            <person name="Gile G.H."/>
            <person name="Hirakawa Y."/>
            <person name="Hopkins J.F."/>
            <person name="Kuo A."/>
            <person name="Rensing S.A."/>
            <person name="Schmutz J."/>
            <person name="Symeonidi A."/>
            <person name="Elias M."/>
            <person name="Eveleigh R.J."/>
            <person name="Herman E.K."/>
            <person name="Klute M.J."/>
            <person name="Nakayama T."/>
            <person name="Obornik M."/>
            <person name="Reyes-Prieto A."/>
            <person name="Armbrust E.V."/>
            <person name="Aves S.J."/>
            <person name="Beiko R.G."/>
            <person name="Coutinho P."/>
            <person name="Dacks J.B."/>
            <person name="Durnford D.G."/>
            <person name="Fast N.M."/>
            <person name="Green B.R."/>
            <person name="Grisdale C.J."/>
            <person name="Hempel F."/>
            <person name="Henrissat B."/>
            <person name="Hoppner M.P."/>
            <person name="Ishida K."/>
            <person name="Kim E."/>
            <person name="Koreny L."/>
            <person name="Kroth P.G."/>
            <person name="Liu Y."/>
            <person name="Malik S.B."/>
            <person name="Maier U.G."/>
            <person name="McRose D."/>
            <person name="Mock T."/>
            <person name="Neilson J.A."/>
            <person name="Onodera N.T."/>
            <person name="Poole A.M."/>
            <person name="Pritham E.J."/>
            <person name="Richards T.A."/>
            <person name="Rocap G."/>
            <person name="Roy S.W."/>
            <person name="Sarai C."/>
            <person name="Schaack S."/>
            <person name="Shirato S."/>
            <person name="Slamovits C.H."/>
            <person name="Spencer D.F."/>
            <person name="Suzuki S."/>
            <person name="Worden A.Z."/>
            <person name="Zauner S."/>
            <person name="Barry K."/>
            <person name="Bell C."/>
            <person name="Bharti A.K."/>
            <person name="Crow J.A."/>
            <person name="Grimwood J."/>
            <person name="Kramer R."/>
            <person name="Lindquist E."/>
            <person name="Lucas S."/>
            <person name="Salamov A."/>
            <person name="McFadden G.I."/>
            <person name="Lane C.E."/>
            <person name="Keeling P.J."/>
            <person name="Gray M.W."/>
            <person name="Grigoriev I.V."/>
            <person name="Archibald J.M."/>
        </authorList>
    </citation>
    <scope>NUCLEOTIDE SEQUENCE</scope>
    <source>
        <strain evidence="7 9">CCMP2712</strain>
    </source>
</reference>
<evidence type="ECO:0000313" key="7">
    <source>
        <dbReference type="EMBL" id="EKX41704.1"/>
    </source>
</evidence>
<dbReference type="InterPro" id="IPR033640">
    <property type="entry name" value="FAR_C"/>
</dbReference>
<name>L1J0N7_GUITC</name>
<dbReference type="CDD" id="cd05236">
    <property type="entry name" value="FAR-N_SDR_e"/>
    <property type="match status" value="1"/>
</dbReference>
<feature type="domain" description="Thioester reductase (TE)" evidence="6">
    <location>
        <begin position="8"/>
        <end position="288"/>
    </location>
</feature>
<dbReference type="RefSeq" id="XP_005828684.1">
    <property type="nucleotide sequence ID" value="XM_005828627.1"/>
</dbReference>
<comment type="similarity">
    <text evidence="1 4">Belongs to the fatty acyl-CoA reductase family.</text>
</comment>
<comment type="catalytic activity">
    <reaction evidence="4">
        <text>a long-chain fatty acyl-CoA + 2 NADPH + 2 H(+) = a long-chain primary fatty alcohol + 2 NADP(+) + CoA</text>
        <dbReference type="Rhea" id="RHEA:52716"/>
        <dbReference type="ChEBI" id="CHEBI:15378"/>
        <dbReference type="ChEBI" id="CHEBI:57287"/>
        <dbReference type="ChEBI" id="CHEBI:57783"/>
        <dbReference type="ChEBI" id="CHEBI:58349"/>
        <dbReference type="ChEBI" id="CHEBI:77396"/>
        <dbReference type="ChEBI" id="CHEBI:83139"/>
        <dbReference type="EC" id="1.2.1.84"/>
    </reaction>
</comment>
<dbReference type="PANTHER" id="PTHR11011:SF45">
    <property type="entry name" value="FATTY ACYL-COA REDUCTASE CG8306-RELATED"/>
    <property type="match status" value="1"/>
</dbReference>
<keyword evidence="4" id="KW-0560">Oxidoreductase</keyword>
<organism evidence="7">
    <name type="scientific">Guillardia theta (strain CCMP2712)</name>
    <name type="common">Cryptophyte</name>
    <dbReference type="NCBI Taxonomy" id="905079"/>
    <lineage>
        <taxon>Eukaryota</taxon>
        <taxon>Cryptophyceae</taxon>
        <taxon>Pyrenomonadales</taxon>
        <taxon>Geminigeraceae</taxon>
        <taxon>Guillardia</taxon>
    </lineage>
</organism>
<evidence type="ECO:0000256" key="3">
    <source>
        <dbReference type="ARBA" id="ARBA00023098"/>
    </source>
</evidence>
<evidence type="ECO:0000313" key="9">
    <source>
        <dbReference type="Proteomes" id="UP000011087"/>
    </source>
</evidence>
<dbReference type="OrthoDB" id="429813at2759"/>
<dbReference type="PaxDb" id="55529-EKX41704"/>
<dbReference type="STRING" id="905079.L1J0N7"/>
<dbReference type="EMBL" id="JH993021">
    <property type="protein sequence ID" value="EKX41704.1"/>
    <property type="molecule type" value="Genomic_DNA"/>
</dbReference>
<keyword evidence="2 4" id="KW-0444">Lipid biosynthesis</keyword>
<evidence type="ECO:0000256" key="1">
    <source>
        <dbReference type="ARBA" id="ARBA00005928"/>
    </source>
</evidence>
<protein>
    <recommendedName>
        <fullName evidence="4">Fatty acyl-CoA reductase</fullName>
        <ecNumber evidence="4">1.2.1.84</ecNumber>
    </recommendedName>
</protein>
<dbReference type="Proteomes" id="UP000011087">
    <property type="component" value="Unassembled WGS sequence"/>
</dbReference>
<dbReference type="SUPFAM" id="SSF51735">
    <property type="entry name" value="NAD(P)-binding Rossmann-fold domains"/>
    <property type="match status" value="1"/>
</dbReference>
<dbReference type="PANTHER" id="PTHR11011">
    <property type="entry name" value="MALE STERILITY PROTEIN 2-RELATED"/>
    <property type="match status" value="1"/>
</dbReference>
<dbReference type="Pfam" id="PF03015">
    <property type="entry name" value="Sterile"/>
    <property type="match status" value="1"/>
</dbReference>
<evidence type="ECO:0000259" key="6">
    <source>
        <dbReference type="Pfam" id="PF07993"/>
    </source>
</evidence>
<evidence type="ECO:0000256" key="4">
    <source>
        <dbReference type="RuleBase" id="RU363097"/>
    </source>
</evidence>
<dbReference type="Pfam" id="PF07993">
    <property type="entry name" value="NAD_binding_4"/>
    <property type="match status" value="1"/>
</dbReference>
<accession>L1J0N7</accession>
<dbReference type="KEGG" id="gtt:GUITHDRAFT_55447"/>
<keyword evidence="9" id="KW-1185">Reference proteome</keyword>
<feature type="non-terminal residue" evidence="7">
    <location>
        <position position="461"/>
    </location>
</feature>
<reference evidence="9" key="2">
    <citation type="submission" date="2012-11" db="EMBL/GenBank/DDBJ databases">
        <authorList>
            <person name="Kuo A."/>
            <person name="Curtis B.A."/>
            <person name="Tanifuji G."/>
            <person name="Burki F."/>
            <person name="Gruber A."/>
            <person name="Irimia M."/>
            <person name="Maruyama S."/>
            <person name="Arias M.C."/>
            <person name="Ball S.G."/>
            <person name="Gile G.H."/>
            <person name="Hirakawa Y."/>
            <person name="Hopkins J.F."/>
            <person name="Rensing S.A."/>
            <person name="Schmutz J."/>
            <person name="Symeonidi A."/>
            <person name="Elias M."/>
            <person name="Eveleigh R.J."/>
            <person name="Herman E.K."/>
            <person name="Klute M.J."/>
            <person name="Nakayama T."/>
            <person name="Obornik M."/>
            <person name="Reyes-Prieto A."/>
            <person name="Armbrust E.V."/>
            <person name="Aves S.J."/>
            <person name="Beiko R.G."/>
            <person name="Coutinho P."/>
            <person name="Dacks J.B."/>
            <person name="Durnford D.G."/>
            <person name="Fast N.M."/>
            <person name="Green B.R."/>
            <person name="Grisdale C."/>
            <person name="Hempe F."/>
            <person name="Henrissat B."/>
            <person name="Hoppner M.P."/>
            <person name="Ishida K.-I."/>
            <person name="Kim E."/>
            <person name="Koreny L."/>
            <person name="Kroth P.G."/>
            <person name="Liu Y."/>
            <person name="Malik S.-B."/>
            <person name="Maier U.G."/>
            <person name="McRose D."/>
            <person name="Mock T."/>
            <person name="Neilson J.A."/>
            <person name="Onodera N.T."/>
            <person name="Poole A.M."/>
            <person name="Pritham E.J."/>
            <person name="Richards T.A."/>
            <person name="Rocap G."/>
            <person name="Roy S.W."/>
            <person name="Sarai C."/>
            <person name="Schaack S."/>
            <person name="Shirato S."/>
            <person name="Slamovits C.H."/>
            <person name="Spencer D.F."/>
            <person name="Suzuki S."/>
            <person name="Worden A.Z."/>
            <person name="Zauner S."/>
            <person name="Barry K."/>
            <person name="Bell C."/>
            <person name="Bharti A.K."/>
            <person name="Crow J.A."/>
            <person name="Grimwood J."/>
            <person name="Kramer R."/>
            <person name="Lindquist E."/>
            <person name="Lucas S."/>
            <person name="Salamov A."/>
            <person name="McFadden G.I."/>
            <person name="Lane C.E."/>
            <person name="Keeling P.J."/>
            <person name="Gray M.W."/>
            <person name="Grigoriev I.V."/>
            <person name="Archibald J.M."/>
        </authorList>
    </citation>
    <scope>NUCLEOTIDE SEQUENCE</scope>
    <source>
        <strain evidence="9">CCMP2712</strain>
    </source>
</reference>
<dbReference type="OMA" id="PEEMCKR"/>
<reference evidence="8" key="3">
    <citation type="submission" date="2015-06" db="UniProtKB">
        <authorList>
            <consortium name="EnsemblProtists"/>
        </authorList>
    </citation>
    <scope>IDENTIFICATION</scope>
</reference>
<feature type="domain" description="Fatty acyl-CoA reductase C-terminal" evidence="5">
    <location>
        <begin position="362"/>
        <end position="457"/>
    </location>
</feature>
<evidence type="ECO:0000259" key="5">
    <source>
        <dbReference type="Pfam" id="PF03015"/>
    </source>
</evidence>
<dbReference type="EnsemblProtists" id="EKX41704">
    <property type="protein sequence ID" value="EKX41704"/>
    <property type="gene ID" value="GUITHDRAFT_55447"/>
</dbReference>
<keyword evidence="3 4" id="KW-0443">Lipid metabolism</keyword>
<dbReference type="GO" id="GO:0035336">
    <property type="term" value="P:long-chain fatty-acyl-CoA metabolic process"/>
    <property type="evidence" value="ECO:0007669"/>
    <property type="project" value="TreeGrafter"/>
</dbReference>
<dbReference type="EC" id="1.2.1.84" evidence="4"/>
<sequence>FRGQQIFITGTTGFVGKCVLEKVLRELQDVQTVYILIRAKKGASPQQRAQREIATSPIFNLLRSTMDDFDAYFEKKVVAVAGDINQDFMGLSQEDLARVSSSVNFLIHCAANVDFNERLDGAITTNCRGPLRMMRLAERCPNLKAYVHVSTAYVNCNRPSGSLVAEELPLCQSDGEQVMKEIEKLAVPELEARTRALLQAEKYPNTYTFTKAMGEKLLHKYHGNIPVAIVRPTIIGAAWREPAPGWVDTVSAGGALFLSGGMGFMPVQSGDPELVGDQIPVDLVTNAILVAAAEACSKGPGFFRIYHSGSSTRNPVRWSLCAEAVARFWKKRPSSKSQLKCQYTMVKNPLVYHWRYLRLVSLPALALGVYSKLSSSEQVKKKSAMFNKVMKRSRTLAETFHHFVNNEWFYESKNLLAASASMPDRDRSSFPVDPAPINWRQYLDDFSWGLQRFILRDDVAP</sequence>
<feature type="non-terminal residue" evidence="7">
    <location>
        <position position="1"/>
    </location>
</feature>
<dbReference type="InterPro" id="IPR026055">
    <property type="entry name" value="FAR"/>
</dbReference>
<dbReference type="eggNOG" id="KOG1221">
    <property type="taxonomic scope" value="Eukaryota"/>
</dbReference>
<dbReference type="HOGENOM" id="CLU_024661_0_0_1"/>
<dbReference type="CDD" id="cd09071">
    <property type="entry name" value="FAR_C"/>
    <property type="match status" value="1"/>
</dbReference>
<evidence type="ECO:0000313" key="8">
    <source>
        <dbReference type="EnsemblProtists" id="EKX41704"/>
    </source>
</evidence>
<proteinExistence type="inferred from homology"/>
<dbReference type="GO" id="GO:0080019">
    <property type="term" value="F:alcohol-forming very long-chain fatty acyl-CoA reductase activity"/>
    <property type="evidence" value="ECO:0007669"/>
    <property type="project" value="InterPro"/>
</dbReference>
<keyword evidence="4" id="KW-0521">NADP</keyword>
<gene>
    <name evidence="7" type="ORF">GUITHDRAFT_55447</name>
</gene>
<comment type="function">
    <text evidence="4">Catalyzes the reduction of fatty acyl-CoA to fatty alcohols.</text>
</comment>
<dbReference type="GeneID" id="17298457"/>
<evidence type="ECO:0000256" key="2">
    <source>
        <dbReference type="ARBA" id="ARBA00022516"/>
    </source>
</evidence>
<dbReference type="InterPro" id="IPR036291">
    <property type="entry name" value="NAD(P)-bd_dom_sf"/>
</dbReference>
<dbReference type="Gene3D" id="3.40.50.720">
    <property type="entry name" value="NAD(P)-binding Rossmann-like Domain"/>
    <property type="match status" value="1"/>
</dbReference>